<protein>
    <submittedName>
        <fullName evidence="2">3-oxoacyl-[acyl-carrier-protein] reductase FabG</fullName>
    </submittedName>
</protein>
<dbReference type="PROSITE" id="PS00061">
    <property type="entry name" value="ADH_SHORT"/>
    <property type="match status" value="1"/>
</dbReference>
<dbReference type="EMBL" id="BAABRI010000008">
    <property type="protein sequence ID" value="GAA5482516.1"/>
    <property type="molecule type" value="Genomic_DNA"/>
</dbReference>
<dbReference type="SUPFAM" id="SSF51735">
    <property type="entry name" value="NAD(P)-binding Rossmann-fold domains"/>
    <property type="match status" value="1"/>
</dbReference>
<proteinExistence type="inferred from homology"/>
<reference evidence="2 3" key="1">
    <citation type="submission" date="2024-02" db="EMBL/GenBank/DDBJ databases">
        <title>Haloferula sargassicola NBRC 104335.</title>
        <authorList>
            <person name="Ichikawa N."/>
            <person name="Katano-Makiyama Y."/>
            <person name="Hidaka K."/>
        </authorList>
    </citation>
    <scope>NUCLEOTIDE SEQUENCE [LARGE SCALE GENOMIC DNA]</scope>
    <source>
        <strain evidence="2 3">NBRC 104335</strain>
    </source>
</reference>
<dbReference type="RefSeq" id="WP_353566655.1">
    <property type="nucleotide sequence ID" value="NZ_BAABRI010000008.1"/>
</dbReference>
<dbReference type="PRINTS" id="PR00080">
    <property type="entry name" value="SDRFAMILY"/>
</dbReference>
<dbReference type="PANTHER" id="PTHR42760">
    <property type="entry name" value="SHORT-CHAIN DEHYDROGENASES/REDUCTASES FAMILY MEMBER"/>
    <property type="match status" value="1"/>
</dbReference>
<dbReference type="Gene3D" id="3.40.50.720">
    <property type="entry name" value="NAD(P)-binding Rossmann-like Domain"/>
    <property type="match status" value="1"/>
</dbReference>
<sequence>MDRVCITGGHGTLGRALADAFRAAGDRVSAPGRDELDVTDMGSVTSFFSSHDGFDLLILNAGAAENVLLARCDVESWDRPMQVNLHGAFRCAQAAARSMLESRRGHLVFISSHAADHPSAGQAAYGASKAGLHGLVRSLALELGPANIRANAVLPGFLDTRMTDDVSDSRRGSVLRDHALGRLNTCESVARFIVHLHHHLPHTSGQLFQLDSRPG</sequence>
<name>A0ABP9ULP5_9BACT</name>
<evidence type="ECO:0000313" key="3">
    <source>
        <dbReference type="Proteomes" id="UP001476282"/>
    </source>
</evidence>
<gene>
    <name evidence="2" type="primary">fabG_5</name>
    <name evidence="2" type="ORF">Hsar01_01738</name>
</gene>
<comment type="similarity">
    <text evidence="1">Belongs to the short-chain dehydrogenases/reductases (SDR) family.</text>
</comment>
<evidence type="ECO:0000256" key="1">
    <source>
        <dbReference type="ARBA" id="ARBA00006484"/>
    </source>
</evidence>
<dbReference type="InterPro" id="IPR002347">
    <property type="entry name" value="SDR_fam"/>
</dbReference>
<dbReference type="InterPro" id="IPR036291">
    <property type="entry name" value="NAD(P)-bd_dom_sf"/>
</dbReference>
<dbReference type="InterPro" id="IPR020904">
    <property type="entry name" value="Sc_DH/Rdtase_CS"/>
</dbReference>
<dbReference type="Proteomes" id="UP001476282">
    <property type="component" value="Unassembled WGS sequence"/>
</dbReference>
<evidence type="ECO:0000313" key="2">
    <source>
        <dbReference type="EMBL" id="GAA5482516.1"/>
    </source>
</evidence>
<keyword evidence="3" id="KW-1185">Reference proteome</keyword>
<dbReference type="CDD" id="cd05233">
    <property type="entry name" value="SDR_c"/>
    <property type="match status" value="1"/>
</dbReference>
<dbReference type="PANTHER" id="PTHR42760:SF40">
    <property type="entry name" value="3-OXOACYL-[ACYL-CARRIER-PROTEIN] REDUCTASE, CHLOROPLASTIC"/>
    <property type="match status" value="1"/>
</dbReference>
<dbReference type="Pfam" id="PF13561">
    <property type="entry name" value="adh_short_C2"/>
    <property type="match status" value="1"/>
</dbReference>
<dbReference type="PRINTS" id="PR00081">
    <property type="entry name" value="GDHRDH"/>
</dbReference>
<organism evidence="2 3">
    <name type="scientific">Haloferula sargassicola</name>
    <dbReference type="NCBI Taxonomy" id="490096"/>
    <lineage>
        <taxon>Bacteria</taxon>
        <taxon>Pseudomonadati</taxon>
        <taxon>Verrucomicrobiota</taxon>
        <taxon>Verrucomicrobiia</taxon>
        <taxon>Verrucomicrobiales</taxon>
        <taxon>Verrucomicrobiaceae</taxon>
        <taxon>Haloferula</taxon>
    </lineage>
</organism>
<accession>A0ABP9ULP5</accession>
<comment type="caution">
    <text evidence="2">The sequence shown here is derived from an EMBL/GenBank/DDBJ whole genome shotgun (WGS) entry which is preliminary data.</text>
</comment>